<feature type="compositionally biased region" description="Low complexity" evidence="3">
    <location>
        <begin position="1"/>
        <end position="17"/>
    </location>
</feature>
<dbReference type="InterPro" id="IPR058792">
    <property type="entry name" value="Beta-barrel_RND_2"/>
</dbReference>
<keyword evidence="4" id="KW-1133">Transmembrane helix</keyword>
<evidence type="ECO:0000259" key="6">
    <source>
        <dbReference type="Pfam" id="PF25917"/>
    </source>
</evidence>
<protein>
    <submittedName>
        <fullName evidence="8">HlyD family secretion protein</fullName>
    </submittedName>
</protein>
<reference evidence="8" key="1">
    <citation type="submission" date="2022-01" db="EMBL/GenBank/DDBJ databases">
        <title>Pseudomonas sp. nov. isolated from Antarctic regolith.</title>
        <authorList>
            <person name="Novakova D."/>
            <person name="Sedlar K."/>
        </authorList>
    </citation>
    <scope>NUCLEOTIDE SEQUENCE</scope>
    <source>
        <strain evidence="8">P2647</strain>
    </source>
</reference>
<feature type="region of interest" description="Disordered" evidence="3">
    <location>
        <begin position="1"/>
        <end position="35"/>
    </location>
</feature>
<dbReference type="PANTHER" id="PTHR30386">
    <property type="entry name" value="MEMBRANE FUSION SUBUNIT OF EMRAB-TOLC MULTIDRUG EFFLUX PUMP"/>
    <property type="match status" value="1"/>
</dbReference>
<evidence type="ECO:0000259" key="5">
    <source>
        <dbReference type="Pfam" id="PF25876"/>
    </source>
</evidence>
<sequence length="391" mass="41673">MDTHATSAPPAATRPSPGAVSESAAENPAISTPPAASRRRKVLRLGLLAIAVVGALGYASHWWLTGRFIEDTDDAYVGADTTVISAKVPGYISEVAVQDNQFVKAGDLLARIDVRDYQAAMAKADGAVAAQRATLVNLDATEQLQQAMINQAKAQLDAADAETQRASDDHARYQNLVRTQAVSVESAQRVDATWKTARADHARAEAGLLGARRQLDVIESQRGQARAALQQAQAERDQAQLNIGYTELRAPVDGYVGNRRARLGAYAAAGSQLISVVPAQGLWIDANFKEDQLARMQVGQSVSVRADILPGREFHGHIESLAPATGAQFSVLPAENATGNFTKIVQRVPVRIRLDGTDARFGALRPGLSVIAKIDTAESPEHKDVAVAVQP</sequence>
<evidence type="ECO:0000259" key="7">
    <source>
        <dbReference type="Pfam" id="PF25954"/>
    </source>
</evidence>
<keyword evidence="9" id="KW-1185">Reference proteome</keyword>
<accession>A0ABS9I9A9</accession>
<evidence type="ECO:0000256" key="4">
    <source>
        <dbReference type="SAM" id="Phobius"/>
    </source>
</evidence>
<organism evidence="8 9">
    <name type="scientific">Pseudomonas petrae</name>
    <dbReference type="NCBI Taxonomy" id="2912190"/>
    <lineage>
        <taxon>Bacteria</taxon>
        <taxon>Pseudomonadati</taxon>
        <taxon>Pseudomonadota</taxon>
        <taxon>Gammaproteobacteria</taxon>
        <taxon>Pseudomonadales</taxon>
        <taxon>Pseudomonadaceae</taxon>
        <taxon>Pseudomonas</taxon>
    </lineage>
</organism>
<feature type="coiled-coil region" evidence="2">
    <location>
        <begin position="215"/>
        <end position="242"/>
    </location>
</feature>
<proteinExistence type="inferred from homology"/>
<evidence type="ECO:0000313" key="8">
    <source>
        <dbReference type="EMBL" id="MCF7543944.1"/>
    </source>
</evidence>
<feature type="transmembrane region" description="Helical" evidence="4">
    <location>
        <begin position="45"/>
        <end position="64"/>
    </location>
</feature>
<dbReference type="InterPro" id="IPR058624">
    <property type="entry name" value="MdtA-like_HH"/>
</dbReference>
<evidence type="ECO:0000256" key="2">
    <source>
        <dbReference type="SAM" id="Coils"/>
    </source>
</evidence>
<evidence type="ECO:0000256" key="3">
    <source>
        <dbReference type="SAM" id="MobiDB-lite"/>
    </source>
</evidence>
<feature type="domain" description="CusB-like beta-barrel" evidence="7">
    <location>
        <begin position="282"/>
        <end position="326"/>
    </location>
</feature>
<keyword evidence="2" id="KW-0175">Coiled coil</keyword>
<dbReference type="RefSeq" id="WP_237253391.1">
    <property type="nucleotide sequence ID" value="NZ_JAKJXH010000018.1"/>
</dbReference>
<dbReference type="InterPro" id="IPR058625">
    <property type="entry name" value="MdtA-like_BSH"/>
</dbReference>
<dbReference type="PRINTS" id="PR01490">
    <property type="entry name" value="RTXTOXIND"/>
</dbReference>
<evidence type="ECO:0000313" key="9">
    <source>
        <dbReference type="Proteomes" id="UP001162905"/>
    </source>
</evidence>
<dbReference type="SUPFAM" id="SSF111369">
    <property type="entry name" value="HlyD-like secretion proteins"/>
    <property type="match status" value="2"/>
</dbReference>
<keyword evidence="4" id="KW-0812">Transmembrane</keyword>
<feature type="domain" description="Multidrug resistance protein MdtA-like barrel-sandwich hybrid" evidence="6">
    <location>
        <begin position="84"/>
        <end position="277"/>
    </location>
</feature>
<dbReference type="Gene3D" id="2.40.50.100">
    <property type="match status" value="1"/>
</dbReference>
<dbReference type="Proteomes" id="UP001162905">
    <property type="component" value="Unassembled WGS sequence"/>
</dbReference>
<dbReference type="Pfam" id="PF25876">
    <property type="entry name" value="HH_MFP_RND"/>
    <property type="match status" value="1"/>
</dbReference>
<evidence type="ECO:0000256" key="1">
    <source>
        <dbReference type="ARBA" id="ARBA00009477"/>
    </source>
</evidence>
<comment type="caution">
    <text evidence="8">The sequence shown here is derived from an EMBL/GenBank/DDBJ whole genome shotgun (WGS) entry which is preliminary data.</text>
</comment>
<comment type="similarity">
    <text evidence="1">Belongs to the membrane fusion protein (MFP) (TC 8.A.1) family.</text>
</comment>
<feature type="domain" description="Multidrug resistance protein MdtA-like alpha-helical hairpin" evidence="5">
    <location>
        <begin position="150"/>
        <end position="216"/>
    </location>
</feature>
<dbReference type="Pfam" id="PF25917">
    <property type="entry name" value="BSH_RND"/>
    <property type="match status" value="1"/>
</dbReference>
<dbReference type="PANTHER" id="PTHR30386:SF24">
    <property type="entry name" value="MULTIDRUG RESISTANCE EFFLUX PUMP"/>
    <property type="match status" value="1"/>
</dbReference>
<keyword evidence="4" id="KW-0472">Membrane</keyword>
<dbReference type="InterPro" id="IPR050739">
    <property type="entry name" value="MFP"/>
</dbReference>
<name>A0ABS9I9A9_9PSED</name>
<dbReference type="Pfam" id="PF25954">
    <property type="entry name" value="Beta-barrel_RND_2"/>
    <property type="match status" value="1"/>
</dbReference>
<gene>
    <name evidence="8" type="ORF">L4G47_17225</name>
</gene>
<dbReference type="EMBL" id="JAKJXH010000018">
    <property type="protein sequence ID" value="MCF7543944.1"/>
    <property type="molecule type" value="Genomic_DNA"/>
</dbReference>
<dbReference type="Gene3D" id="2.40.30.170">
    <property type="match status" value="1"/>
</dbReference>
<dbReference type="Gene3D" id="1.10.287.470">
    <property type="entry name" value="Helix hairpin bin"/>
    <property type="match status" value="1"/>
</dbReference>